<keyword evidence="1" id="KW-0732">Signal</keyword>
<evidence type="ECO:0000256" key="1">
    <source>
        <dbReference type="SAM" id="SignalP"/>
    </source>
</evidence>
<comment type="caution">
    <text evidence="2">The sequence shown here is derived from an EMBL/GenBank/DDBJ whole genome shotgun (WGS) entry which is preliminary data.</text>
</comment>
<dbReference type="InterPro" id="IPR032774">
    <property type="entry name" value="WG_beta_rep"/>
</dbReference>
<evidence type="ECO:0000313" key="3">
    <source>
        <dbReference type="Proteomes" id="UP001324270"/>
    </source>
</evidence>
<dbReference type="PROSITE" id="PS51257">
    <property type="entry name" value="PROKAR_LIPOPROTEIN"/>
    <property type="match status" value="1"/>
</dbReference>
<dbReference type="EMBL" id="JAYKBV010000011">
    <property type="protein sequence ID" value="MEB3040786.1"/>
    <property type="molecule type" value="Genomic_DNA"/>
</dbReference>
<accession>A0ABU5YA25</accession>
<feature type="signal peptide" evidence="1">
    <location>
        <begin position="1"/>
        <end position="17"/>
    </location>
</feature>
<organism evidence="2 3">
    <name type="scientific">Capnocytophaga gingivalis</name>
    <dbReference type="NCBI Taxonomy" id="1017"/>
    <lineage>
        <taxon>Bacteria</taxon>
        <taxon>Pseudomonadati</taxon>
        <taxon>Bacteroidota</taxon>
        <taxon>Flavobacteriia</taxon>
        <taxon>Flavobacteriales</taxon>
        <taxon>Flavobacteriaceae</taxon>
        <taxon>Capnocytophaga</taxon>
    </lineage>
</organism>
<evidence type="ECO:0000313" key="2">
    <source>
        <dbReference type="EMBL" id="MEB3040786.1"/>
    </source>
</evidence>
<gene>
    <name evidence="2" type="ORF">VJJ49_08805</name>
</gene>
<reference evidence="2 3" key="1">
    <citation type="submission" date="2023-12" db="EMBL/GenBank/DDBJ databases">
        <title>Genomic sequences of Capnocytophaga and Parvimonas strains.</title>
        <authorList>
            <person name="Watt R.M."/>
            <person name="Wang M."/>
            <person name="Yang T."/>
            <person name="Tong W.M."/>
        </authorList>
    </citation>
    <scope>NUCLEOTIDE SEQUENCE [LARGE SCALE GENOMIC DNA]</scope>
    <source>
        <strain evidence="2 3">CCUG 13156</strain>
    </source>
</reference>
<keyword evidence="3" id="KW-1185">Reference proteome</keyword>
<dbReference type="PANTHER" id="PTHR37841:SF1">
    <property type="entry name" value="DUF3298 DOMAIN-CONTAINING PROTEIN"/>
    <property type="match status" value="1"/>
</dbReference>
<proteinExistence type="predicted"/>
<name>A0ABU5YA25_9FLAO</name>
<dbReference type="RefSeq" id="WP_314056855.1">
    <property type="nucleotide sequence ID" value="NZ_CAUPXI010000034.1"/>
</dbReference>
<sequence length="409" mass="47795">MKYFFSCLMLLALSLSGCQSHKTAIEALSGDTFYAYSQGNKNYQESPFPLLPKDAQEHPYKYLHFQLQPKGNRLYVTYDKVENGQLTTHTKRFRGRWGKQDFRYQSRFLIFPLFPILLGWDIKRSYLKADEQQNIVTDEKGSSWYFFMGYGYVYEPYFGGYLFKKIENTDQSMVYFDKGHYGLRTNKDTLTAPIYNELDWFKNGVARARKEHSWGVIDSFGKEVIPPIYDYISYEEWEKLPFFLVQKDSLKGIFSLKGKQITPVEYKFLKYEWAPGMLLAQKDSLWGFIGSDGKEKLPIAYDSIQKNNYPSGYILTKGDKVGFFKYGDSHAWFVPAVYTRIVSSTIYKEYMAVYRGENLLFVDKKENEYDALPVKIRKINEILGNLDDAIEVEGSYYKPDLKSKRAISP</sequence>
<feature type="chain" id="PRO_5046472793" evidence="1">
    <location>
        <begin position="18"/>
        <end position="409"/>
    </location>
</feature>
<dbReference type="Pfam" id="PF14903">
    <property type="entry name" value="WG_beta_rep"/>
    <property type="match status" value="2"/>
</dbReference>
<protein>
    <submittedName>
        <fullName evidence="2">WG repeat-containing protein</fullName>
    </submittedName>
</protein>
<dbReference type="PANTHER" id="PTHR37841">
    <property type="entry name" value="GLR2918 PROTEIN"/>
    <property type="match status" value="1"/>
</dbReference>
<dbReference type="Proteomes" id="UP001324270">
    <property type="component" value="Unassembled WGS sequence"/>
</dbReference>